<dbReference type="InterPro" id="IPR001296">
    <property type="entry name" value="Glyco_trans_1"/>
</dbReference>
<dbReference type="STRING" id="1673428.CPM_1034"/>
<evidence type="ECO:0000313" key="5">
    <source>
        <dbReference type="Proteomes" id="UP000187822"/>
    </source>
</evidence>
<protein>
    <submittedName>
        <fullName evidence="3">Glycosyltransferase</fullName>
    </submittedName>
</protein>
<dbReference type="AlphaFoldDB" id="A0A1N5UKV1"/>
<reference evidence="4" key="2">
    <citation type="submission" date="2016-06" db="EMBL/GenBank/DDBJ databases">
        <authorList>
            <person name="Olsen C.W."/>
            <person name="Carey S."/>
            <person name="Hinshaw L."/>
            <person name="Karasin A.I."/>
        </authorList>
    </citation>
    <scope>NUCLEOTIDE SEQUENCE [LARGE SCALE GENOMIC DNA]</scope>
    <source>
        <strain evidence="4">PM4</strain>
    </source>
</reference>
<dbReference type="OrthoDB" id="132546at2157"/>
<sequence>MKVAIIVDQPHWTGVGIYAVELYQLLKPKLPELKLIYVGAVEDDLNLYEKIDYLRREYRLLLRPTTIKKNYKKLINDDRYKDYLFHYVGTDFFALKKRPGIITIHDLIHDKVFTSANLSIKNLLNAFERFRKYRSTIILSKKATRIICMSQVVKKQIEEKTGLNSILINRWIVNDYFTKRDKRDTRNKLGLEEDYLYFLSVGNNRQNKRTDLIKIFSDLLPSKCKMIKIGHPINSVNCINMGKVDDEDYPLYFNASDAYVHLSDNEGLGLPLLEALGSDLPVICRNLDINREILGDCAIIIEEKNLREEVIDIVNKISSKDFVSLIQKEIQIRKELFNPNNSMELYIKLYGDVLN</sequence>
<evidence type="ECO:0000313" key="3">
    <source>
        <dbReference type="EMBL" id="SIM61331.1"/>
    </source>
</evidence>
<evidence type="ECO:0000259" key="2">
    <source>
        <dbReference type="Pfam" id="PF00534"/>
    </source>
</evidence>
<evidence type="ECO:0000313" key="6">
    <source>
        <dbReference type="Proteomes" id="UP000195607"/>
    </source>
</evidence>
<accession>A0A1N5UKV1</accession>
<dbReference type="PANTHER" id="PTHR46401">
    <property type="entry name" value="GLYCOSYLTRANSFERASE WBBK-RELATED"/>
    <property type="match status" value="1"/>
</dbReference>
<dbReference type="EMBL" id="LT671858">
    <property type="protein sequence ID" value="SIM61331.1"/>
    <property type="molecule type" value="Genomic_DNA"/>
</dbReference>
<dbReference type="PANTHER" id="PTHR46401:SF2">
    <property type="entry name" value="GLYCOSYLTRANSFERASE WBBK-RELATED"/>
    <property type="match status" value="1"/>
</dbReference>
<dbReference type="GO" id="GO:0016757">
    <property type="term" value="F:glycosyltransferase activity"/>
    <property type="evidence" value="ECO:0007669"/>
    <property type="project" value="InterPro"/>
</dbReference>
<proteinExistence type="predicted"/>
<gene>
    <name evidence="4" type="ORF">CPM_1034</name>
    <name evidence="3" type="ORF">CSP5_1019</name>
</gene>
<dbReference type="RefSeq" id="WP_077076274.1">
    <property type="nucleotide sequence ID" value="NZ_LT671858.1"/>
</dbReference>
<dbReference type="Gene3D" id="3.40.50.2000">
    <property type="entry name" value="Glycogen Phosphorylase B"/>
    <property type="match status" value="2"/>
</dbReference>
<keyword evidence="5" id="KW-1185">Reference proteome</keyword>
<organism evidence="3 6">
    <name type="scientific">Cuniculiplasma divulgatum</name>
    <dbReference type="NCBI Taxonomy" id="1673428"/>
    <lineage>
        <taxon>Archaea</taxon>
        <taxon>Methanobacteriati</taxon>
        <taxon>Thermoplasmatota</taxon>
        <taxon>Thermoplasmata</taxon>
        <taxon>Thermoplasmatales</taxon>
        <taxon>Cuniculiplasmataceae</taxon>
        <taxon>Cuniculiplasma</taxon>
    </lineage>
</organism>
<dbReference type="Proteomes" id="UP000195607">
    <property type="component" value="Chromosome I"/>
</dbReference>
<reference evidence="5" key="3">
    <citation type="submission" date="2016-06" db="EMBL/GenBank/DDBJ databases">
        <authorList>
            <person name="Toshchakov V.S."/>
        </authorList>
    </citation>
    <scope>NUCLEOTIDE SEQUENCE [LARGE SCALE GENOMIC DNA]</scope>
    <source>
        <strain>PM4 (JCM 30641</strain>
        <strain evidence="5">\VKM B-2940)</strain>
    </source>
</reference>
<dbReference type="Proteomes" id="UP000187822">
    <property type="component" value="Chromosome I"/>
</dbReference>
<dbReference type="KEGG" id="cdiv:CPM_1034"/>
<feature type="domain" description="Glycosyl transferase family 1" evidence="2">
    <location>
        <begin position="182"/>
        <end position="317"/>
    </location>
</feature>
<name>A0A1N5UKV1_9ARCH</name>
<dbReference type="EMBL" id="LT719092">
    <property type="protein sequence ID" value="SJK84853.1"/>
    <property type="molecule type" value="Genomic_DNA"/>
</dbReference>
<dbReference type="SUPFAM" id="SSF53756">
    <property type="entry name" value="UDP-Glycosyltransferase/glycogen phosphorylase"/>
    <property type="match status" value="1"/>
</dbReference>
<dbReference type="Pfam" id="PF00534">
    <property type="entry name" value="Glycos_transf_1"/>
    <property type="match status" value="1"/>
</dbReference>
<keyword evidence="1 3" id="KW-0808">Transferase</keyword>
<evidence type="ECO:0000313" key="4">
    <source>
        <dbReference type="EMBL" id="SJK84853.1"/>
    </source>
</evidence>
<dbReference type="GeneID" id="41588283"/>
<reference evidence="3 6" key="1">
    <citation type="submission" date="2016-04" db="EMBL/GenBank/DDBJ databases">
        <authorList>
            <person name="Evans L.H."/>
            <person name="Alamgir A."/>
            <person name="Owens N."/>
            <person name="Weber N.D."/>
            <person name="Virtaneva K."/>
            <person name="Barbian K."/>
            <person name="Babar A."/>
            <person name="Rosenke K."/>
        </authorList>
    </citation>
    <scope>NUCLEOTIDE SEQUENCE [LARGE SCALE GENOMIC DNA]</scope>
    <source>
        <strain evidence="3">S5</strain>
        <strain evidence="6">S5(T) (JCM 30642 \VKM B-2941)</strain>
    </source>
</reference>
<evidence type="ECO:0000256" key="1">
    <source>
        <dbReference type="ARBA" id="ARBA00022679"/>
    </source>
</evidence>